<dbReference type="PANTHER" id="PTHR36834">
    <property type="entry name" value="MEMBRANE PROTEIN-RELATED"/>
    <property type="match status" value="1"/>
</dbReference>
<evidence type="ECO:0000313" key="4">
    <source>
        <dbReference type="Proteomes" id="UP000481872"/>
    </source>
</evidence>
<keyword evidence="4" id="KW-1185">Reference proteome</keyword>
<dbReference type="InterPro" id="IPR053150">
    <property type="entry name" value="Teicoplanin_resist-assoc"/>
</dbReference>
<evidence type="ECO:0000256" key="1">
    <source>
        <dbReference type="SAM" id="Phobius"/>
    </source>
</evidence>
<feature type="transmembrane region" description="Helical" evidence="1">
    <location>
        <begin position="88"/>
        <end position="108"/>
    </location>
</feature>
<feature type="transmembrane region" description="Helical" evidence="1">
    <location>
        <begin position="145"/>
        <end position="163"/>
    </location>
</feature>
<feature type="transmembrane region" description="Helical" evidence="1">
    <location>
        <begin position="45"/>
        <end position="68"/>
    </location>
</feature>
<feature type="transmembrane region" description="Helical" evidence="1">
    <location>
        <begin position="6"/>
        <end position="25"/>
    </location>
</feature>
<evidence type="ECO:0000313" key="3">
    <source>
        <dbReference type="EMBL" id="NEU04986.1"/>
    </source>
</evidence>
<name>A0A6M0H2N1_9CLOT</name>
<sequence length="207" mass="24217">MDNLLFIGYEFLTGFVPFIVILFIFNNMNKRKGIVTSKIHNGIIIAFAIYIISVFYFTGAGTLYDILYHHFKRKPNLNFIPFSNEIDIIGYLQNILLFIPFGILVPFLWRKYDKVFYIFISGFSFSMFIEITQLLNNRSTDVDDLILNTIGGLIGYGIYKISVRIIKSKNESFNYFKWEPIIYIAVIFMGRFLLFNELGFAKLLYGF</sequence>
<reference evidence="3 4" key="1">
    <citation type="submission" date="2020-02" db="EMBL/GenBank/DDBJ databases">
        <title>Genome assembly of a novel Clostridium senegalense strain.</title>
        <authorList>
            <person name="Gupta T.B."/>
            <person name="Jauregui R."/>
            <person name="Maclean P."/>
            <person name="Nawarathana A."/>
            <person name="Brightwell G."/>
        </authorList>
    </citation>
    <scope>NUCLEOTIDE SEQUENCE [LARGE SCALE GENOMIC DNA]</scope>
    <source>
        <strain evidence="3 4">AGRFS4</strain>
    </source>
</reference>
<evidence type="ECO:0000259" key="2">
    <source>
        <dbReference type="Pfam" id="PF04892"/>
    </source>
</evidence>
<feature type="transmembrane region" description="Helical" evidence="1">
    <location>
        <begin position="115"/>
        <end position="133"/>
    </location>
</feature>
<dbReference type="Proteomes" id="UP000481872">
    <property type="component" value="Unassembled WGS sequence"/>
</dbReference>
<organism evidence="3 4">
    <name type="scientific">Clostridium senegalense</name>
    <dbReference type="NCBI Taxonomy" id="1465809"/>
    <lineage>
        <taxon>Bacteria</taxon>
        <taxon>Bacillati</taxon>
        <taxon>Bacillota</taxon>
        <taxon>Clostridia</taxon>
        <taxon>Eubacteriales</taxon>
        <taxon>Clostridiaceae</taxon>
        <taxon>Clostridium</taxon>
    </lineage>
</organism>
<feature type="domain" description="VanZ-like" evidence="2">
    <location>
        <begin position="47"/>
        <end position="161"/>
    </location>
</feature>
<accession>A0A6M0H2N1</accession>
<keyword evidence="1" id="KW-1133">Transmembrane helix</keyword>
<protein>
    <submittedName>
        <fullName evidence="3">VanZ family protein</fullName>
    </submittedName>
</protein>
<comment type="caution">
    <text evidence="3">The sequence shown here is derived from an EMBL/GenBank/DDBJ whole genome shotgun (WGS) entry which is preliminary data.</text>
</comment>
<keyword evidence="1" id="KW-0472">Membrane</keyword>
<dbReference type="PANTHER" id="PTHR36834:SF1">
    <property type="entry name" value="INTEGRAL MEMBRANE PROTEIN"/>
    <property type="match status" value="1"/>
</dbReference>
<dbReference type="EMBL" id="JAAGPU010000014">
    <property type="protein sequence ID" value="NEU04986.1"/>
    <property type="molecule type" value="Genomic_DNA"/>
</dbReference>
<dbReference type="Pfam" id="PF04892">
    <property type="entry name" value="VanZ"/>
    <property type="match status" value="1"/>
</dbReference>
<feature type="transmembrane region" description="Helical" evidence="1">
    <location>
        <begin position="175"/>
        <end position="194"/>
    </location>
</feature>
<dbReference type="AlphaFoldDB" id="A0A6M0H2N1"/>
<proteinExistence type="predicted"/>
<dbReference type="InterPro" id="IPR006976">
    <property type="entry name" value="VanZ-like"/>
</dbReference>
<keyword evidence="1" id="KW-0812">Transmembrane</keyword>
<gene>
    <name evidence="3" type="ORF">G3M99_08990</name>
</gene>
<dbReference type="RefSeq" id="WP_199869911.1">
    <property type="nucleotide sequence ID" value="NZ_JAAGPU010000014.1"/>
</dbReference>